<feature type="transmembrane region" description="Helical" evidence="13">
    <location>
        <begin position="12"/>
        <end position="34"/>
    </location>
</feature>
<feature type="transmembrane region" description="Helical" evidence="13">
    <location>
        <begin position="54"/>
        <end position="71"/>
    </location>
</feature>
<accession>A0ABR4RW04</accession>
<dbReference type="Proteomes" id="UP000027331">
    <property type="component" value="Unassembled WGS sequence"/>
</dbReference>
<feature type="transmembrane region" description="Helical" evidence="13">
    <location>
        <begin position="141"/>
        <end position="161"/>
    </location>
</feature>
<dbReference type="InterPro" id="IPR052168">
    <property type="entry name" value="Cytochrome_b561_oxidase"/>
</dbReference>
<evidence type="ECO:0000256" key="3">
    <source>
        <dbReference type="ARBA" id="ARBA00022448"/>
    </source>
</evidence>
<dbReference type="PANTHER" id="PTHR30529">
    <property type="entry name" value="CYTOCHROME B561"/>
    <property type="match status" value="1"/>
</dbReference>
<proteinExistence type="inferred from homology"/>
<evidence type="ECO:0000256" key="2">
    <source>
        <dbReference type="ARBA" id="ARBA00004651"/>
    </source>
</evidence>
<keyword evidence="11 13" id="KW-0472">Membrane</keyword>
<evidence type="ECO:0000256" key="5">
    <source>
        <dbReference type="ARBA" id="ARBA00022617"/>
    </source>
</evidence>
<evidence type="ECO:0000256" key="12">
    <source>
        <dbReference type="ARBA" id="ARBA00037975"/>
    </source>
</evidence>
<evidence type="ECO:0000313" key="16">
    <source>
        <dbReference type="Proteomes" id="UP000027331"/>
    </source>
</evidence>
<keyword evidence="8" id="KW-0249">Electron transport</keyword>
<dbReference type="InterPro" id="IPR011577">
    <property type="entry name" value="Cyt_b561_bac/Ni-Hgenase"/>
</dbReference>
<name>A0ABR4RW04_VIBMT</name>
<dbReference type="SUPFAM" id="SSF81342">
    <property type="entry name" value="Transmembrane di-heme cytochromes"/>
    <property type="match status" value="1"/>
</dbReference>
<dbReference type="EMBL" id="JJMN01000063">
    <property type="protein sequence ID" value="KDO13700.1"/>
    <property type="molecule type" value="Genomic_DNA"/>
</dbReference>
<evidence type="ECO:0000256" key="9">
    <source>
        <dbReference type="ARBA" id="ARBA00022989"/>
    </source>
</evidence>
<evidence type="ECO:0000256" key="1">
    <source>
        <dbReference type="ARBA" id="ARBA00001970"/>
    </source>
</evidence>
<dbReference type="Gene3D" id="1.20.950.20">
    <property type="entry name" value="Transmembrane di-heme cytochromes, Chain C"/>
    <property type="match status" value="2"/>
</dbReference>
<keyword evidence="7" id="KW-0479">Metal-binding</keyword>
<keyword evidence="4" id="KW-1003">Cell membrane</keyword>
<evidence type="ECO:0000256" key="4">
    <source>
        <dbReference type="ARBA" id="ARBA00022475"/>
    </source>
</evidence>
<feature type="domain" description="Cytochrome b561 bacterial/Ni-hydrogenase" evidence="14">
    <location>
        <begin position="8"/>
        <end position="178"/>
    </location>
</feature>
<reference evidence="15 16" key="1">
    <citation type="submission" date="2014-04" db="EMBL/GenBank/DDBJ databases">
        <title>Vibrio metecus sp. nov., a close relative of Vibrio cholerae isolated from coastal brackish ponds and clinical specimens.</title>
        <authorList>
            <person name="Kirchberger P.C."/>
            <person name="Turnsek M."/>
            <person name="Hunt D.E."/>
            <person name="Haley B.J."/>
            <person name="Colwell R."/>
            <person name="Polz M.F."/>
            <person name="Tarr C.L."/>
            <person name="Boucher Y."/>
        </authorList>
    </citation>
    <scope>NUCLEOTIDE SEQUENCE [LARGE SCALE GENOMIC DNA]</scope>
    <source>
        <strain evidence="16">PPCK-2014</strain>
    </source>
</reference>
<keyword evidence="3" id="KW-0813">Transport</keyword>
<evidence type="ECO:0000259" key="14">
    <source>
        <dbReference type="Pfam" id="PF01292"/>
    </source>
</evidence>
<evidence type="ECO:0000256" key="8">
    <source>
        <dbReference type="ARBA" id="ARBA00022982"/>
    </source>
</evidence>
<evidence type="ECO:0000256" key="13">
    <source>
        <dbReference type="SAM" id="Phobius"/>
    </source>
</evidence>
<evidence type="ECO:0000256" key="11">
    <source>
        <dbReference type="ARBA" id="ARBA00023136"/>
    </source>
</evidence>
<organism evidence="15 16">
    <name type="scientific">Vibrio metoecus</name>
    <dbReference type="NCBI Taxonomy" id="1481663"/>
    <lineage>
        <taxon>Bacteria</taxon>
        <taxon>Pseudomonadati</taxon>
        <taxon>Pseudomonadota</taxon>
        <taxon>Gammaproteobacteria</taxon>
        <taxon>Vibrionales</taxon>
        <taxon>Vibrionaceae</taxon>
        <taxon>Vibrio</taxon>
    </lineage>
</organism>
<sequence>MKNSNNPHYNGLARSIHWISALIIVGLFALGTWMVDLSYYSEWYRTAPHWHKSVGLLLGGLTLFRLIWKVLSSSPKIEGARWEIVTAKSAHHLMYVGLFVLFVSGYLISTEDGRGIEVFDWFTVPGAGALFENQADVAGEIHFYTAWGLITIAVLHALAALKHHFINRDNTLRKMLTGASKIEKNTNGSGSCCSHVHSVYSECC</sequence>
<dbReference type="InterPro" id="IPR016174">
    <property type="entry name" value="Di-haem_cyt_TM"/>
</dbReference>
<comment type="cofactor">
    <cofactor evidence="1">
        <name>heme b</name>
        <dbReference type="ChEBI" id="CHEBI:60344"/>
    </cofactor>
</comment>
<comment type="subcellular location">
    <subcellularLocation>
        <location evidence="2">Cell membrane</location>
        <topology evidence="2">Multi-pass membrane protein</topology>
    </subcellularLocation>
</comment>
<keyword evidence="9 13" id="KW-1133">Transmembrane helix</keyword>
<dbReference type="PANTHER" id="PTHR30529:SF1">
    <property type="entry name" value="CYTOCHROME B561 HOMOLOG 2"/>
    <property type="match status" value="1"/>
</dbReference>
<comment type="caution">
    <text evidence="15">The sequence shown here is derived from an EMBL/GenBank/DDBJ whole genome shotgun (WGS) entry which is preliminary data.</text>
</comment>
<evidence type="ECO:0000256" key="7">
    <source>
        <dbReference type="ARBA" id="ARBA00022723"/>
    </source>
</evidence>
<protein>
    <submittedName>
        <fullName evidence="15">Cytochrome B561</fullName>
    </submittedName>
</protein>
<dbReference type="Pfam" id="PF01292">
    <property type="entry name" value="Ni_hydr_CYTB"/>
    <property type="match status" value="1"/>
</dbReference>
<evidence type="ECO:0000256" key="6">
    <source>
        <dbReference type="ARBA" id="ARBA00022692"/>
    </source>
</evidence>
<evidence type="ECO:0000313" key="15">
    <source>
        <dbReference type="EMBL" id="KDO13700.1"/>
    </source>
</evidence>
<evidence type="ECO:0000256" key="10">
    <source>
        <dbReference type="ARBA" id="ARBA00023004"/>
    </source>
</evidence>
<feature type="transmembrane region" description="Helical" evidence="13">
    <location>
        <begin position="92"/>
        <end position="109"/>
    </location>
</feature>
<keyword evidence="10" id="KW-0408">Iron</keyword>
<comment type="similarity">
    <text evidence="12">Belongs to the cytochrome b561 family.</text>
</comment>
<keyword evidence="16" id="KW-1185">Reference proteome</keyword>
<gene>
    <name evidence="15" type="ORF">DP83_11740</name>
</gene>
<keyword evidence="6 13" id="KW-0812">Transmembrane</keyword>
<keyword evidence="5" id="KW-0349">Heme</keyword>